<dbReference type="EMBL" id="CP015220">
    <property type="protein sequence ID" value="AMY26094.1"/>
    <property type="molecule type" value="Genomic_DNA"/>
</dbReference>
<dbReference type="Gene3D" id="3.30.870.10">
    <property type="entry name" value="Endonuclease Chain A"/>
    <property type="match status" value="2"/>
</dbReference>
<dbReference type="AlphaFoldDB" id="A0A143QT33"/>
<evidence type="ECO:0000313" key="2">
    <source>
        <dbReference type="Proteomes" id="UP000076038"/>
    </source>
</evidence>
<dbReference type="Proteomes" id="UP000076038">
    <property type="component" value="Chromosome"/>
</dbReference>
<dbReference type="PATRIC" id="fig|1653479.3.peg.4890"/>
<gene>
    <name evidence="1" type="ORF">A3Q41_04832</name>
</gene>
<protein>
    <recommendedName>
        <fullName evidence="3">PLD phosphodiesterase domain-containing protein</fullName>
    </recommendedName>
</protein>
<dbReference type="SUPFAM" id="SSF56024">
    <property type="entry name" value="Phospholipase D/nuclease"/>
    <property type="match status" value="1"/>
</dbReference>
<reference evidence="2" key="2">
    <citation type="submission" date="2016-04" db="EMBL/GenBank/DDBJ databases">
        <title>Complete Genome and Plasmid Sequences for Rhodococcus fascians D188 and Draft Sequences for Rhodococcus spp. Isolates PBTS 1 and PBTS 2.</title>
        <authorList>
            <person name="Stamer R."/>
            <person name="Vereecke D."/>
            <person name="Zhang Y."/>
            <person name="Schilkey F."/>
            <person name="Devitt N."/>
            <person name="Randall J."/>
        </authorList>
    </citation>
    <scope>NUCLEOTIDE SEQUENCE [LARGE SCALE GENOMIC DNA]</scope>
    <source>
        <strain evidence="2">PBTS2</strain>
    </source>
</reference>
<dbReference type="PROSITE" id="PS51257">
    <property type="entry name" value="PROKAR_LIPOPROTEIN"/>
    <property type="match status" value="1"/>
</dbReference>
<keyword evidence="2" id="KW-1185">Reference proteome</keyword>
<evidence type="ECO:0008006" key="3">
    <source>
        <dbReference type="Google" id="ProtNLM"/>
    </source>
</evidence>
<dbReference type="OrthoDB" id="4475112at2"/>
<name>A0A143QT33_RHOFA</name>
<proteinExistence type="predicted"/>
<accession>A0A143QT33</accession>
<dbReference type="RefSeq" id="WP_141214834.1">
    <property type="nucleotide sequence ID" value="NZ_CP015220.1"/>
</dbReference>
<organism evidence="1 2">
    <name type="scientific">Rhodococcoides fascians</name>
    <name type="common">Rhodococcus fascians</name>
    <dbReference type="NCBI Taxonomy" id="1828"/>
    <lineage>
        <taxon>Bacteria</taxon>
        <taxon>Bacillati</taxon>
        <taxon>Actinomycetota</taxon>
        <taxon>Actinomycetes</taxon>
        <taxon>Mycobacteriales</taxon>
        <taxon>Nocardiaceae</taxon>
        <taxon>Rhodococcoides</taxon>
    </lineage>
</organism>
<evidence type="ECO:0000313" key="1">
    <source>
        <dbReference type="EMBL" id="AMY26094.1"/>
    </source>
</evidence>
<reference evidence="1 2" key="1">
    <citation type="journal article" date="2016" name="Genome Announc.">
        <title>Complete Genome and Plasmid Sequences for Rhodococcus fascians D188 and Draft Sequences for Rhodococcus Isolates PBTS 1 and PBTS 2.</title>
        <authorList>
            <person name="Stamler R.A."/>
            <person name="Vereecke D."/>
            <person name="Zhang Y."/>
            <person name="Schilkey F."/>
            <person name="Devitt N."/>
            <person name="Randall J.J."/>
        </authorList>
    </citation>
    <scope>NUCLEOTIDE SEQUENCE [LARGE SCALE GENOMIC DNA]</scope>
    <source>
        <strain evidence="1 2">PBTS2</strain>
    </source>
</reference>
<dbReference type="KEGG" id="rhs:A3Q41_04832"/>
<sequence length="680" mass="73972">MSTSKLLDHWSAPAGSGSAVACLATTYTFEPEFFTNDCLSRFLALSAVTGEGDKISSIAATLEEELRLSETTAVSVLVDRGTRTDHRNLRWDLIPVAVSTGLLHSKVAVLLWERHARIVVGSANLTPAGYRHKIETAVAFDISEGCQVPQAVLLGIVEELRSYLRLLPAAAESAIRRALDTLDRVTARIDEHAPTTSNGAAVHFAVAPSAPGRSPLAVYQSVWRTTRKPLRASILSPFWDAATSDTAVSAVRALLTGQPSSSRKVTAVVGKDRAGAFMAPEELASQVDRVRELEPFDKEPRALHAKTLLLENDEWVAGLIGSSNATAAGWGLKPAHGHRELNVWIGAPRKSPTGRALQDLVKSRLSVDLTAVETVIDDEDEIELPSVPLFFSWCALELTATTARILLWFEVARGEPDAWTITVPAGSHTFDHQNWRSLAQPPHVALDIDRSSVPSFVEVTWIDEKGHRSAQWVTNVDDTSMLPIPADLADLPADLLLDALGSTRPIPVEVERRLRQEEARRIMGVDSSDALKRHDATGLLLQRTRARSAALWAMRERLSRRVTSIEVLRSRLFGVIGPVEISRLLTVDQLSTSSEKRVGTPPGSVSETHFLLAEIALTLGSVDWRTAFGAVDYEDASAVVTEALTEISSLQETLAVEGVESDMLLYVADAFEEAQKSCGI</sequence>